<reference evidence="2" key="1">
    <citation type="journal article" date="2015" name="Nature">
        <title>Complex archaea that bridge the gap between prokaryotes and eukaryotes.</title>
        <authorList>
            <person name="Spang A."/>
            <person name="Saw J.H."/>
            <person name="Jorgensen S.L."/>
            <person name="Zaremba-Niedzwiedzka K."/>
            <person name="Martijn J."/>
            <person name="Lind A.E."/>
            <person name="van Eijk R."/>
            <person name="Schleper C."/>
            <person name="Guy L."/>
            <person name="Ettema T.J."/>
        </authorList>
    </citation>
    <scope>NUCLEOTIDE SEQUENCE</scope>
</reference>
<sequence length="85" mass="9711">MLSRVQSNMATENQKAAYKKFRNDEKNYEAPSHINSGIASTDSIRTHAKEIADDMLEKNPELADIKEEVKEEKVEEKETKSKGKK</sequence>
<evidence type="ECO:0000256" key="1">
    <source>
        <dbReference type="SAM" id="MobiDB-lite"/>
    </source>
</evidence>
<gene>
    <name evidence="2" type="ORF">LCGC14_2792970</name>
</gene>
<organism evidence="2">
    <name type="scientific">marine sediment metagenome</name>
    <dbReference type="NCBI Taxonomy" id="412755"/>
    <lineage>
        <taxon>unclassified sequences</taxon>
        <taxon>metagenomes</taxon>
        <taxon>ecological metagenomes</taxon>
    </lineage>
</organism>
<proteinExistence type="predicted"/>
<accession>A0A0F8YQ45</accession>
<comment type="caution">
    <text evidence="2">The sequence shown here is derived from an EMBL/GenBank/DDBJ whole genome shotgun (WGS) entry which is preliminary data.</text>
</comment>
<evidence type="ECO:0000313" key="2">
    <source>
        <dbReference type="EMBL" id="KKK83477.1"/>
    </source>
</evidence>
<feature type="region of interest" description="Disordered" evidence="1">
    <location>
        <begin position="1"/>
        <end position="41"/>
    </location>
</feature>
<dbReference type="AlphaFoldDB" id="A0A0F8YQ45"/>
<name>A0A0F8YQ45_9ZZZZ</name>
<dbReference type="EMBL" id="LAZR01052205">
    <property type="protein sequence ID" value="KKK83477.1"/>
    <property type="molecule type" value="Genomic_DNA"/>
</dbReference>
<feature type="region of interest" description="Disordered" evidence="1">
    <location>
        <begin position="55"/>
        <end position="85"/>
    </location>
</feature>
<protein>
    <submittedName>
        <fullName evidence="2">Uncharacterized protein</fullName>
    </submittedName>
</protein>
<feature type="compositionally biased region" description="Polar residues" evidence="1">
    <location>
        <begin position="1"/>
        <end position="14"/>
    </location>
</feature>